<keyword evidence="12" id="KW-0496">Mitochondrion</keyword>
<comment type="function">
    <text evidence="1">Accessory subunit of the mitochondrial membrane respiratory chain NADH dehydrogenase (Complex I), that is believed not to be involved in catalysis. Complex I functions in the transfer of electrons from NADH to the respiratory chain. The immediate electron acceptor for the enzyme is believed to be ubiquinone.</text>
</comment>
<evidence type="ECO:0000256" key="13">
    <source>
        <dbReference type="ARBA" id="ARBA00023136"/>
    </source>
</evidence>
<keyword evidence="9" id="KW-0809">Transit peptide</keyword>
<evidence type="ECO:0000256" key="6">
    <source>
        <dbReference type="ARBA" id="ARBA00022660"/>
    </source>
</evidence>
<reference evidence="18" key="1">
    <citation type="submission" date="2015-11" db="EMBL/GenBank/DDBJ databases">
        <title>De novo transcriptome assembly of four potential Pierce s Disease insect vectors from Arizona vineyards.</title>
        <authorList>
            <person name="Tassone E.E."/>
        </authorList>
    </citation>
    <scope>NUCLEOTIDE SEQUENCE</scope>
</reference>
<dbReference type="PANTHER" id="PTHR13327:SF0">
    <property type="entry name" value="NADH DEHYDROGENASE [UBIQUINONE] 1 BETA SUBCOMPLEX SUBUNIT 11, MITOCHONDRIAL"/>
    <property type="match status" value="1"/>
</dbReference>
<evidence type="ECO:0000256" key="1">
    <source>
        <dbReference type="ARBA" id="ARBA00003195"/>
    </source>
</evidence>
<evidence type="ECO:0000313" key="18">
    <source>
        <dbReference type="EMBL" id="JAS49791.1"/>
    </source>
</evidence>
<comment type="similarity">
    <text evidence="3">Belongs to the complex I NDUFB11 subunit family.</text>
</comment>
<name>A0A1B6FHV7_9HEMI</name>
<keyword evidence="5" id="KW-0813">Transport</keyword>
<dbReference type="EMBL" id="GECZ01019978">
    <property type="protein sequence ID" value="JAS49791.1"/>
    <property type="molecule type" value="Transcribed_RNA"/>
</dbReference>
<feature type="transmembrane region" description="Helical" evidence="17">
    <location>
        <begin position="86"/>
        <end position="103"/>
    </location>
</feature>
<evidence type="ECO:0000256" key="11">
    <source>
        <dbReference type="ARBA" id="ARBA00022989"/>
    </source>
</evidence>
<keyword evidence="7 17" id="KW-0812">Transmembrane</keyword>
<evidence type="ECO:0000256" key="8">
    <source>
        <dbReference type="ARBA" id="ARBA00022792"/>
    </source>
</evidence>
<dbReference type="GO" id="GO:0005743">
    <property type="term" value="C:mitochondrial inner membrane"/>
    <property type="evidence" value="ECO:0007669"/>
    <property type="project" value="UniProtKB-SubCell"/>
</dbReference>
<sequence length="157" mass="18014">MSSLSRVCKFSVFRRISSVPQCLSNVRAISTSNKKNDTTTTVEPTAVQAEENKTVGLAPPKKKFFYDYGFSGKTEEEEHNRMHAMFFAYITVGFVFSGFYIYYKPSSNMHDWALREAYLELRRREQLGLPLIDPNYVDPSTVYLPSDEELGDTEIII</sequence>
<dbReference type="PANTHER" id="PTHR13327">
    <property type="entry name" value="NADH-UBIQUINONE OXIDOREDUCTASE ESSS SUBUNIT, MITOCHONDRIAL PRECURSOR"/>
    <property type="match status" value="1"/>
</dbReference>
<keyword evidence="13 17" id="KW-0472">Membrane</keyword>
<comment type="subcellular location">
    <subcellularLocation>
        <location evidence="2">Mitochondrion inner membrane</location>
        <topology evidence="2">Single-pass membrane protein</topology>
    </subcellularLocation>
</comment>
<evidence type="ECO:0000256" key="16">
    <source>
        <dbReference type="ARBA" id="ARBA00046528"/>
    </source>
</evidence>
<evidence type="ECO:0000256" key="14">
    <source>
        <dbReference type="ARBA" id="ARBA00030753"/>
    </source>
</evidence>
<accession>A0A1B6FHV7</accession>
<dbReference type="Pfam" id="PF10183">
    <property type="entry name" value="ESSS"/>
    <property type="match status" value="1"/>
</dbReference>
<evidence type="ECO:0000256" key="7">
    <source>
        <dbReference type="ARBA" id="ARBA00022692"/>
    </source>
</evidence>
<evidence type="ECO:0000256" key="3">
    <source>
        <dbReference type="ARBA" id="ARBA00008915"/>
    </source>
</evidence>
<evidence type="ECO:0000256" key="2">
    <source>
        <dbReference type="ARBA" id="ARBA00004434"/>
    </source>
</evidence>
<keyword evidence="11 17" id="KW-1133">Transmembrane helix</keyword>
<comment type="subunit">
    <text evidence="16">Complex I is composed of 45 different subunits. Interacts with BCAP31.</text>
</comment>
<evidence type="ECO:0000256" key="5">
    <source>
        <dbReference type="ARBA" id="ARBA00022448"/>
    </source>
</evidence>
<evidence type="ECO:0000256" key="17">
    <source>
        <dbReference type="SAM" id="Phobius"/>
    </source>
</evidence>
<organism evidence="18">
    <name type="scientific">Cuerna arida</name>
    <dbReference type="NCBI Taxonomy" id="1464854"/>
    <lineage>
        <taxon>Eukaryota</taxon>
        <taxon>Metazoa</taxon>
        <taxon>Ecdysozoa</taxon>
        <taxon>Arthropoda</taxon>
        <taxon>Hexapoda</taxon>
        <taxon>Insecta</taxon>
        <taxon>Pterygota</taxon>
        <taxon>Neoptera</taxon>
        <taxon>Paraneoptera</taxon>
        <taxon>Hemiptera</taxon>
        <taxon>Auchenorrhyncha</taxon>
        <taxon>Membracoidea</taxon>
        <taxon>Cicadellidae</taxon>
        <taxon>Cicadellinae</taxon>
        <taxon>Proconiini</taxon>
        <taxon>Cuerna</taxon>
    </lineage>
</organism>
<evidence type="ECO:0000256" key="9">
    <source>
        <dbReference type="ARBA" id="ARBA00022946"/>
    </source>
</evidence>
<dbReference type="InterPro" id="IPR019329">
    <property type="entry name" value="NADH_UbQ_OxRdtase_ESSS_su"/>
</dbReference>
<gene>
    <name evidence="18" type="ORF">g.17969</name>
</gene>
<evidence type="ECO:0000256" key="12">
    <source>
        <dbReference type="ARBA" id="ARBA00023128"/>
    </source>
</evidence>
<keyword evidence="8" id="KW-0999">Mitochondrion inner membrane</keyword>
<evidence type="ECO:0000256" key="4">
    <source>
        <dbReference type="ARBA" id="ARBA00018632"/>
    </source>
</evidence>
<evidence type="ECO:0000256" key="10">
    <source>
        <dbReference type="ARBA" id="ARBA00022982"/>
    </source>
</evidence>
<evidence type="ECO:0000256" key="15">
    <source>
        <dbReference type="ARBA" id="ARBA00031387"/>
    </source>
</evidence>
<dbReference type="AlphaFoldDB" id="A0A1B6FHV7"/>
<proteinExistence type="inferred from homology"/>
<keyword evidence="6" id="KW-0679">Respiratory chain</keyword>
<keyword evidence="10" id="KW-0249">Electron transport</keyword>
<protein>
    <recommendedName>
        <fullName evidence="4">NADH dehydrogenase [ubiquinone] 1 beta subcomplex subunit 11, mitochondrial</fullName>
    </recommendedName>
    <alternativeName>
        <fullName evidence="15">Complex I-ESSS</fullName>
    </alternativeName>
    <alternativeName>
        <fullName evidence="14">NADH-ubiquinone oxidoreductase ESSS subunit</fullName>
    </alternativeName>
</protein>